<name>A0AAV7L7Y8_PLEWA</name>
<accession>A0AAV7L7Y8</accession>
<dbReference type="EMBL" id="JANPWB010000016">
    <property type="protein sequence ID" value="KAJ1085458.1"/>
    <property type="molecule type" value="Genomic_DNA"/>
</dbReference>
<comment type="caution">
    <text evidence="1">The sequence shown here is derived from an EMBL/GenBank/DDBJ whole genome shotgun (WGS) entry which is preliminary data.</text>
</comment>
<protein>
    <submittedName>
        <fullName evidence="1">Uncharacterized protein</fullName>
    </submittedName>
</protein>
<keyword evidence="2" id="KW-1185">Reference proteome</keyword>
<gene>
    <name evidence="1" type="ORF">NDU88_005590</name>
</gene>
<dbReference type="AlphaFoldDB" id="A0AAV7L7Y8"/>
<evidence type="ECO:0000313" key="1">
    <source>
        <dbReference type="EMBL" id="KAJ1085458.1"/>
    </source>
</evidence>
<sequence length="107" mass="11034">MCPKSIGGKECPVPEFAIPWTVGDVSEVAGPPRLATLTVVLAAAGAWTEGWEGTTGTQAGESWGIEVRVGTNVNMLCDSRDPMDAKAADVNLVGDPGCTSDRPATSM</sequence>
<proteinExistence type="predicted"/>
<dbReference type="Proteomes" id="UP001066276">
    <property type="component" value="Chromosome 12"/>
</dbReference>
<evidence type="ECO:0000313" key="2">
    <source>
        <dbReference type="Proteomes" id="UP001066276"/>
    </source>
</evidence>
<reference evidence="1" key="1">
    <citation type="journal article" date="2022" name="bioRxiv">
        <title>Sequencing and chromosome-scale assembly of the giantPleurodeles waltlgenome.</title>
        <authorList>
            <person name="Brown T."/>
            <person name="Elewa A."/>
            <person name="Iarovenko S."/>
            <person name="Subramanian E."/>
            <person name="Araus A.J."/>
            <person name="Petzold A."/>
            <person name="Susuki M."/>
            <person name="Suzuki K.-i.T."/>
            <person name="Hayashi T."/>
            <person name="Toyoda A."/>
            <person name="Oliveira C."/>
            <person name="Osipova E."/>
            <person name="Leigh N.D."/>
            <person name="Simon A."/>
            <person name="Yun M.H."/>
        </authorList>
    </citation>
    <scope>NUCLEOTIDE SEQUENCE</scope>
    <source>
        <strain evidence="1">20211129_DDA</strain>
        <tissue evidence="1">Liver</tissue>
    </source>
</reference>
<organism evidence="1 2">
    <name type="scientific">Pleurodeles waltl</name>
    <name type="common">Iberian ribbed newt</name>
    <dbReference type="NCBI Taxonomy" id="8319"/>
    <lineage>
        <taxon>Eukaryota</taxon>
        <taxon>Metazoa</taxon>
        <taxon>Chordata</taxon>
        <taxon>Craniata</taxon>
        <taxon>Vertebrata</taxon>
        <taxon>Euteleostomi</taxon>
        <taxon>Amphibia</taxon>
        <taxon>Batrachia</taxon>
        <taxon>Caudata</taxon>
        <taxon>Salamandroidea</taxon>
        <taxon>Salamandridae</taxon>
        <taxon>Pleurodelinae</taxon>
        <taxon>Pleurodeles</taxon>
    </lineage>
</organism>